<dbReference type="InterPro" id="IPR024054">
    <property type="entry name" value="TIF2_asu_middle_sf"/>
</dbReference>
<dbReference type="NCBIfam" id="NF003063">
    <property type="entry name" value="PRK03987.1-2"/>
    <property type="match status" value="1"/>
</dbReference>
<dbReference type="NCBIfam" id="NF003064">
    <property type="entry name" value="PRK03987.1-4"/>
    <property type="match status" value="1"/>
</dbReference>
<evidence type="ECO:0000313" key="20">
    <source>
        <dbReference type="EMBL" id="MBP2219496.1"/>
    </source>
</evidence>
<evidence type="ECO:0000256" key="8">
    <source>
        <dbReference type="ARBA" id="ARBA00030860"/>
    </source>
</evidence>
<dbReference type="EMBL" id="JACDUJ010000001">
    <property type="protein sequence ID" value="MBA2847612.1"/>
    <property type="molecule type" value="Genomic_DNA"/>
</dbReference>
<dbReference type="Proteomes" id="UP000722095">
    <property type="component" value="Unassembled WGS sequence"/>
</dbReference>
<dbReference type="Pfam" id="PF00575">
    <property type="entry name" value="S1"/>
    <property type="match status" value="1"/>
</dbReference>
<dbReference type="InterPro" id="IPR044126">
    <property type="entry name" value="S1_IF2_alpha"/>
</dbReference>
<reference evidence="18" key="3">
    <citation type="submission" date="2020-07" db="EMBL/GenBank/DDBJ databases">
        <title>Severe corrosion of carbon steel in oil field produced water can be linked to methanogenic archaea containing a special type of NiFe hydrogenase.</title>
        <authorList>
            <person name="Lahme S."/>
            <person name="Mand J."/>
            <person name="Longwell J."/>
            <person name="Smith R."/>
            <person name="Enning D."/>
        </authorList>
    </citation>
    <scope>NUCLEOTIDE SEQUENCE</scope>
    <source>
        <strain evidence="18">MIC098Bin5</strain>
    </source>
</reference>
<dbReference type="EMBL" id="JACDUN010000001">
    <property type="protein sequence ID" value="MBA2857315.1"/>
    <property type="molecule type" value="Genomic_DNA"/>
</dbReference>
<dbReference type="Proteomes" id="UP000590564">
    <property type="component" value="Unassembled WGS sequence"/>
</dbReference>
<dbReference type="GO" id="GO:0043022">
    <property type="term" value="F:ribosome binding"/>
    <property type="evidence" value="ECO:0007669"/>
    <property type="project" value="TreeGrafter"/>
</dbReference>
<dbReference type="RefSeq" id="WP_011171651.1">
    <property type="nucleotide sequence ID" value="NZ_BAAABJ010000001.1"/>
</dbReference>
<dbReference type="EMBL" id="CP026606">
    <property type="protein sequence ID" value="AVB76510.1"/>
    <property type="molecule type" value="Genomic_DNA"/>
</dbReference>
<dbReference type="Gene3D" id="3.30.70.1130">
    <property type="entry name" value="EIF_2_alpha"/>
    <property type="match status" value="1"/>
</dbReference>
<dbReference type="Proteomes" id="UP000567099">
    <property type="component" value="Unassembled WGS sequence"/>
</dbReference>
<dbReference type="EMBL" id="JACDUH010000001">
    <property type="protein sequence ID" value="MBA2849885.1"/>
    <property type="molecule type" value="Genomic_DNA"/>
</dbReference>
<protein>
    <recommendedName>
        <fullName evidence="4">Translation initiation factor 2 subunit alpha</fullName>
    </recommendedName>
    <alternativeName>
        <fullName evidence="8">aIF2-alpha</fullName>
    </alternativeName>
    <alternativeName>
        <fullName evidence="9">eIF-2-alpha</fullName>
    </alternativeName>
</protein>
<dbReference type="GO" id="GO:0003743">
    <property type="term" value="F:translation initiation factor activity"/>
    <property type="evidence" value="ECO:0007669"/>
    <property type="project" value="UniProtKB-KW"/>
</dbReference>
<evidence type="ECO:0000256" key="9">
    <source>
        <dbReference type="ARBA" id="ARBA00033333"/>
    </source>
</evidence>
<evidence type="ECO:0000256" key="5">
    <source>
        <dbReference type="ARBA" id="ARBA00022540"/>
    </source>
</evidence>
<dbReference type="NCBIfam" id="NF003062">
    <property type="entry name" value="PRK03987.1-1"/>
    <property type="match status" value="1"/>
</dbReference>
<evidence type="ECO:0000313" key="16">
    <source>
        <dbReference type="EMBL" id="MBB6067464.1"/>
    </source>
</evidence>
<dbReference type="EMBL" id="JACHIQ010000001">
    <property type="protein sequence ID" value="MBB6067464.1"/>
    <property type="molecule type" value="Genomic_DNA"/>
</dbReference>
<dbReference type="SUPFAM" id="SSF116742">
    <property type="entry name" value="eIF2alpha middle domain-like"/>
    <property type="match status" value="1"/>
</dbReference>
<accession>A0A2L1CBB1</accession>
<comment type="function">
    <text evidence="1">eIF-2 functions in the early steps of protein synthesis by forming a ternary complex with GTP and initiator tRNA.</text>
</comment>
<keyword evidence="7" id="KW-0648">Protein biosynthesis</keyword>
<evidence type="ECO:0000256" key="7">
    <source>
        <dbReference type="ARBA" id="ARBA00022917"/>
    </source>
</evidence>
<evidence type="ECO:0000313" key="11">
    <source>
        <dbReference type="EMBL" id="AVB76510.1"/>
    </source>
</evidence>
<evidence type="ECO:0000256" key="4">
    <source>
        <dbReference type="ARBA" id="ARBA00013678"/>
    </source>
</evidence>
<evidence type="ECO:0000313" key="17">
    <source>
        <dbReference type="EMBL" id="MBB6496979.1"/>
    </source>
</evidence>
<dbReference type="SUPFAM" id="SSF110993">
    <property type="entry name" value="eIF-2-alpha, C-terminal domain"/>
    <property type="match status" value="1"/>
</dbReference>
<keyword evidence="5 12" id="KW-0396">Initiation factor</keyword>
<evidence type="ECO:0000313" key="26">
    <source>
        <dbReference type="Proteomes" id="UP000584706"/>
    </source>
</evidence>
<gene>
    <name evidence="11" type="primary">yugI</name>
    <name evidence="18" type="ORF">H0S71_05325</name>
    <name evidence="19" type="ORF">HNP85_001423</name>
    <name evidence="13" type="ORF">HNP86_000016</name>
    <name evidence="12" type="ORF">HNP88_001796</name>
    <name evidence="14" type="ORF">HNP93_000016</name>
    <name evidence="15" type="ORF">HNP94_000016</name>
    <name evidence="17" type="ORF">HNP96_001000</name>
    <name evidence="16" type="ORF">HNP97_000954</name>
    <name evidence="20" type="ORF">J2745_000989</name>
    <name evidence="11" type="ORF">MMJJ_11220</name>
</gene>
<feature type="domain" description="S1 motif" evidence="10">
    <location>
        <begin position="9"/>
        <end position="80"/>
    </location>
</feature>
<evidence type="ECO:0000313" key="24">
    <source>
        <dbReference type="Proteomes" id="UP000567099"/>
    </source>
</evidence>
<dbReference type="FunFam" id="2.40.50.140:FF:000015">
    <property type="entry name" value="Eukaryotic translation initiation factor 2 subunit alpha"/>
    <property type="match status" value="1"/>
</dbReference>
<dbReference type="FunFam" id="3.30.70.1130:FF:000002">
    <property type="entry name" value="Translation initiation factor 2 subunit alpha"/>
    <property type="match status" value="1"/>
</dbReference>
<dbReference type="Proteomes" id="UP000571854">
    <property type="component" value="Unassembled WGS sequence"/>
</dbReference>
<evidence type="ECO:0000256" key="1">
    <source>
        <dbReference type="ARBA" id="ARBA00003323"/>
    </source>
</evidence>
<dbReference type="InterPro" id="IPR011488">
    <property type="entry name" value="TIF_2_asu"/>
</dbReference>
<dbReference type="SUPFAM" id="SSF50249">
    <property type="entry name" value="Nucleic acid-binding proteins"/>
    <property type="match status" value="1"/>
</dbReference>
<dbReference type="Gene3D" id="2.40.50.140">
    <property type="entry name" value="Nucleic acid-binding proteins"/>
    <property type="match status" value="1"/>
</dbReference>
<dbReference type="KEGG" id="mmad:MMJJ_11220"/>
<dbReference type="PANTHER" id="PTHR10602:SF0">
    <property type="entry name" value="EUKARYOTIC TRANSLATION INITIATION FACTOR 2 SUBUNIT 1"/>
    <property type="match status" value="1"/>
</dbReference>
<evidence type="ECO:0000313" key="14">
    <source>
        <dbReference type="EMBL" id="MBA2857315.1"/>
    </source>
</evidence>
<reference evidence="26 27" key="4">
    <citation type="submission" date="2020-08" db="EMBL/GenBank/DDBJ databases">
        <title>Genomic Encyclopedia of Type Strains, Phase IV (KMG-V): Genome sequencing to study the core and pangenomes of soil and plant-associated prokaryotes.</title>
        <authorList>
            <person name="Whitman W."/>
        </authorList>
    </citation>
    <scope>NUCLEOTIDE SEQUENCE [LARGE SCALE GENOMIC DNA]</scope>
    <source>
        <strain evidence="13 23">A1</strain>
        <strain evidence="12 25">A5</strain>
        <strain evidence="14 22">C12</strain>
        <strain evidence="15 24">C13</strain>
        <strain evidence="17 27">D1</strain>
        <strain evidence="16 26">DSM 7078</strain>
        <strain evidence="19">RC</strain>
    </source>
</reference>
<evidence type="ECO:0000313" key="21">
    <source>
        <dbReference type="Proteomes" id="UP000239462"/>
    </source>
</evidence>
<dbReference type="PANTHER" id="PTHR10602">
    <property type="entry name" value="EUKARYOTIC TRANSLATION INITIATION FACTOR 2 SUBUNIT 1"/>
    <property type="match status" value="1"/>
</dbReference>
<dbReference type="InterPro" id="IPR012340">
    <property type="entry name" value="NA-bd_OB-fold"/>
</dbReference>
<dbReference type="InterPro" id="IPR024055">
    <property type="entry name" value="TIF2_asu_C"/>
</dbReference>
<evidence type="ECO:0000256" key="3">
    <source>
        <dbReference type="ARBA" id="ARBA00011243"/>
    </source>
</evidence>
<dbReference type="SMART" id="SM00316">
    <property type="entry name" value="S1"/>
    <property type="match status" value="1"/>
</dbReference>
<sequence>MRNDFPEEGDIIIGNVIDVKSFGAFIELLEYPGKEGMVHISEVSSGWIKNIRDHIKKGQRVVAKVMRVTPHKNQIDLSLKRATDQQKKVKVQEWKRFQRAEKLLQFASEKLGKTIEEGWEAAGYPLIDEFGELYDAFESIVIEGKEVLDELETPLPQEWADVIYEIASENIELSSVKVSGIVTLTTTEPTGVKIIKNGLKKALKANPYEDVEVNITYIGAPKYRVEVLSPDYKSGEDVLRRVSEEAIDFIKKHAGGTGSFVRVEE</sequence>
<evidence type="ECO:0000259" key="10">
    <source>
        <dbReference type="PROSITE" id="PS50126"/>
    </source>
</evidence>
<dbReference type="EMBL" id="JACHED010000001">
    <property type="protein sequence ID" value="MBB6496979.1"/>
    <property type="molecule type" value="Genomic_DNA"/>
</dbReference>
<reference evidence="21" key="1">
    <citation type="journal article" date="2018" name="Genome Announc.">
        <title>Complete Genome Sequence of the Methanococcus maripaludis Type Strain JJ (DSM 2067), a Model for Selenoprotein Synthesis in Archaea.</title>
        <authorList>
            <person name="Poehlein A."/>
            <person name="Heym D."/>
            <person name="Quitzke V."/>
            <person name="Fersch J."/>
            <person name="Daniel R."/>
            <person name="Rother M."/>
        </authorList>
    </citation>
    <scope>NUCLEOTIDE SEQUENCE [LARGE SCALE GENOMIC DNA]</scope>
    <source>
        <strain evidence="21">DSM 2067</strain>
    </source>
</reference>
<reference evidence="11" key="2">
    <citation type="submission" date="2018-02" db="EMBL/GenBank/DDBJ databases">
        <title>Complete genome sequence of the Methanococcus maripaludis type strain JJ (DSM 2067), a model for selenoprotein synthesis in Archaea.</title>
        <authorList>
            <person name="Poehlein A."/>
            <person name="Heym D."/>
            <person name="Quitzke V."/>
            <person name="Fersch J."/>
            <person name="Daniel R."/>
            <person name="Rother M."/>
        </authorList>
    </citation>
    <scope>NUCLEOTIDE SEQUENCE [LARGE SCALE GENOMIC DNA]</scope>
    <source>
        <strain evidence="11">DSM 2067</strain>
    </source>
</reference>
<dbReference type="GeneID" id="10983291"/>
<evidence type="ECO:0000256" key="6">
    <source>
        <dbReference type="ARBA" id="ARBA00022884"/>
    </source>
</evidence>
<reference evidence="20" key="5">
    <citation type="submission" date="2021-03" db="EMBL/GenBank/DDBJ databases">
        <title>Genomic Encyclopedia of Type Strains, Phase IV (KMG-IV): sequencing the most valuable type-strain genomes for metagenomic binning, comparative biology and taxonomic classification.</title>
        <authorList>
            <person name="Goeker M."/>
        </authorList>
    </citation>
    <scope>NUCLEOTIDE SEQUENCE</scope>
    <source>
        <strain evidence="20">DSM 2771</strain>
    </source>
</reference>
<dbReference type="EMBL" id="JAFBBC010000001">
    <property type="protein sequence ID" value="MBM7409751.1"/>
    <property type="molecule type" value="Genomic_DNA"/>
</dbReference>
<dbReference type="Pfam" id="PF07541">
    <property type="entry name" value="EIF_2_alpha"/>
    <property type="match status" value="1"/>
</dbReference>
<proteinExistence type="inferred from homology"/>
<comment type="subunit">
    <text evidence="3">Heterotrimer composed of an alpha, a beta and a gamma chain.</text>
</comment>
<dbReference type="Proteomes" id="UP000714405">
    <property type="component" value="Unassembled WGS sequence"/>
</dbReference>
<comment type="similarity">
    <text evidence="2">Belongs to the eIF-2-alpha family.</text>
</comment>
<evidence type="ECO:0000256" key="2">
    <source>
        <dbReference type="ARBA" id="ARBA00007223"/>
    </source>
</evidence>
<evidence type="ECO:0000313" key="18">
    <source>
        <dbReference type="EMBL" id="MBG0769303.1"/>
    </source>
</evidence>
<dbReference type="EMBL" id="JAGINF010000003">
    <property type="protein sequence ID" value="MBP2219496.1"/>
    <property type="molecule type" value="Genomic_DNA"/>
</dbReference>
<dbReference type="OMA" id="DVNEHQR"/>
<organism evidence="11 21">
    <name type="scientific">Methanococcus maripaludis</name>
    <name type="common">Methanococcus deltae</name>
    <dbReference type="NCBI Taxonomy" id="39152"/>
    <lineage>
        <taxon>Archaea</taxon>
        <taxon>Methanobacteriati</taxon>
        <taxon>Methanobacteriota</taxon>
        <taxon>Methanomada group</taxon>
        <taxon>Methanococci</taxon>
        <taxon>Methanococcales</taxon>
        <taxon>Methanococcaceae</taxon>
        <taxon>Methanococcus</taxon>
    </lineage>
</organism>
<dbReference type="Proteomes" id="UP000558015">
    <property type="component" value="Unassembled WGS sequence"/>
</dbReference>
<keyword evidence="6" id="KW-0694">RNA-binding</keyword>
<dbReference type="Proteomes" id="UP000584706">
    <property type="component" value="Unassembled WGS sequence"/>
</dbReference>
<dbReference type="PROSITE" id="PS50126">
    <property type="entry name" value="S1"/>
    <property type="match status" value="1"/>
</dbReference>
<dbReference type="GO" id="GO:0003723">
    <property type="term" value="F:RNA binding"/>
    <property type="evidence" value="ECO:0007669"/>
    <property type="project" value="UniProtKB-KW"/>
</dbReference>
<dbReference type="InterPro" id="IPR003029">
    <property type="entry name" value="S1_domain"/>
</dbReference>
<dbReference type="CDD" id="cd04452">
    <property type="entry name" value="S1_IF2_alpha"/>
    <property type="match status" value="1"/>
</dbReference>
<name>A0A2L1CBB1_METMI</name>
<evidence type="ECO:0000313" key="19">
    <source>
        <dbReference type="EMBL" id="MBM7409751.1"/>
    </source>
</evidence>
<evidence type="ECO:0000313" key="23">
    <source>
        <dbReference type="Proteomes" id="UP000564425"/>
    </source>
</evidence>
<evidence type="ECO:0000313" key="13">
    <source>
        <dbReference type="EMBL" id="MBA2849885.1"/>
    </source>
</evidence>
<dbReference type="Gene3D" id="1.10.150.190">
    <property type="entry name" value="Translation initiation factor 2, subunit 1, domain 2"/>
    <property type="match status" value="1"/>
</dbReference>
<dbReference type="EMBL" id="JACCQJ010000001">
    <property type="protein sequence ID" value="MBG0769303.1"/>
    <property type="molecule type" value="Genomic_DNA"/>
</dbReference>
<dbReference type="Proteomes" id="UP000742560">
    <property type="component" value="Unassembled WGS sequence"/>
</dbReference>
<evidence type="ECO:0000313" key="25">
    <source>
        <dbReference type="Proteomes" id="UP000571854"/>
    </source>
</evidence>
<evidence type="ECO:0000313" key="22">
    <source>
        <dbReference type="Proteomes" id="UP000558015"/>
    </source>
</evidence>
<evidence type="ECO:0000313" key="15">
    <source>
        <dbReference type="EMBL" id="MBA2863016.1"/>
    </source>
</evidence>
<dbReference type="EMBL" id="JACDUO010000001">
    <property type="protein sequence ID" value="MBA2863016.1"/>
    <property type="molecule type" value="Genomic_DNA"/>
</dbReference>
<dbReference type="AlphaFoldDB" id="A0A2L1CBB1"/>
<dbReference type="Proteomes" id="UP000239462">
    <property type="component" value="Chromosome"/>
</dbReference>
<dbReference type="FunFam" id="1.10.150.190:FF:000006">
    <property type="entry name" value="Translation initiation factor 2 subunit alpha"/>
    <property type="match status" value="1"/>
</dbReference>
<dbReference type="Proteomes" id="UP000564425">
    <property type="component" value="Unassembled WGS sequence"/>
</dbReference>
<evidence type="ECO:0000313" key="27">
    <source>
        <dbReference type="Proteomes" id="UP000590564"/>
    </source>
</evidence>
<evidence type="ECO:0000313" key="12">
    <source>
        <dbReference type="EMBL" id="MBA2847612.1"/>
    </source>
</evidence>